<evidence type="ECO:0000313" key="13">
    <source>
        <dbReference type="EMBL" id="ADC89475.1"/>
    </source>
</evidence>
<evidence type="ECO:0000256" key="4">
    <source>
        <dbReference type="ARBA" id="ARBA00010763"/>
    </source>
</evidence>
<organism evidence="13 14">
    <name type="scientific">Thermocrinis albus (strain DSM 14484 / JCM 11386 / HI 11/12)</name>
    <dbReference type="NCBI Taxonomy" id="638303"/>
    <lineage>
        <taxon>Bacteria</taxon>
        <taxon>Pseudomonadati</taxon>
        <taxon>Aquificota</taxon>
        <taxon>Aquificia</taxon>
        <taxon>Aquificales</taxon>
        <taxon>Aquificaceae</taxon>
        <taxon>Thermocrinis</taxon>
    </lineage>
</organism>
<dbReference type="HOGENOM" id="CLU_010186_7_2_0"/>
<evidence type="ECO:0000256" key="9">
    <source>
        <dbReference type="ARBA" id="ARBA00023150"/>
    </source>
</evidence>
<dbReference type="FunFam" id="3.40.980.10:FF:000004">
    <property type="entry name" value="Molybdopterin molybdenumtransferase"/>
    <property type="match status" value="1"/>
</dbReference>
<keyword evidence="14" id="KW-1185">Reference proteome</keyword>
<dbReference type="Pfam" id="PF03453">
    <property type="entry name" value="MoeA_N"/>
    <property type="match status" value="1"/>
</dbReference>
<evidence type="ECO:0000256" key="10">
    <source>
        <dbReference type="ARBA" id="ARBA00047317"/>
    </source>
</evidence>
<evidence type="ECO:0000259" key="12">
    <source>
        <dbReference type="SMART" id="SM00852"/>
    </source>
</evidence>
<name>D3SL45_THEAH</name>
<comment type="catalytic activity">
    <reaction evidence="10">
        <text>adenylyl-molybdopterin + molybdate = Mo-molybdopterin + AMP + H(+)</text>
        <dbReference type="Rhea" id="RHEA:35047"/>
        <dbReference type="ChEBI" id="CHEBI:15378"/>
        <dbReference type="ChEBI" id="CHEBI:36264"/>
        <dbReference type="ChEBI" id="CHEBI:62727"/>
        <dbReference type="ChEBI" id="CHEBI:71302"/>
        <dbReference type="ChEBI" id="CHEBI:456215"/>
        <dbReference type="EC" id="2.10.1.1"/>
    </reaction>
</comment>
<evidence type="ECO:0000256" key="3">
    <source>
        <dbReference type="ARBA" id="ARBA00005046"/>
    </source>
</evidence>
<evidence type="ECO:0000256" key="2">
    <source>
        <dbReference type="ARBA" id="ARBA00002901"/>
    </source>
</evidence>
<dbReference type="STRING" id="638303.Thal_0842"/>
<evidence type="ECO:0000256" key="6">
    <source>
        <dbReference type="ARBA" id="ARBA00022679"/>
    </source>
</evidence>
<evidence type="ECO:0000256" key="7">
    <source>
        <dbReference type="ARBA" id="ARBA00022723"/>
    </source>
</evidence>
<keyword evidence="7 11" id="KW-0479">Metal-binding</keyword>
<dbReference type="NCBIfam" id="NF045515">
    <property type="entry name" value="Glp_gephyrin"/>
    <property type="match status" value="1"/>
</dbReference>
<dbReference type="eggNOG" id="COG0303">
    <property type="taxonomic scope" value="Bacteria"/>
</dbReference>
<keyword evidence="8 11" id="KW-0460">Magnesium</keyword>
<comment type="pathway">
    <text evidence="3 11">Cofactor biosynthesis; molybdopterin biosynthesis.</text>
</comment>
<dbReference type="GO" id="GO:0005829">
    <property type="term" value="C:cytosol"/>
    <property type="evidence" value="ECO:0007669"/>
    <property type="project" value="TreeGrafter"/>
</dbReference>
<comment type="cofactor">
    <cofactor evidence="1 11">
        <name>Mg(2+)</name>
        <dbReference type="ChEBI" id="CHEBI:18420"/>
    </cofactor>
</comment>
<dbReference type="SUPFAM" id="SSF53218">
    <property type="entry name" value="Molybdenum cofactor biosynthesis proteins"/>
    <property type="match status" value="1"/>
</dbReference>
<dbReference type="SMART" id="SM00852">
    <property type="entry name" value="MoCF_biosynth"/>
    <property type="match status" value="1"/>
</dbReference>
<dbReference type="Gene3D" id="3.40.980.10">
    <property type="entry name" value="MoaB/Mog-like domain"/>
    <property type="match status" value="1"/>
</dbReference>
<feature type="domain" description="MoaB/Mog" evidence="12">
    <location>
        <begin position="179"/>
        <end position="317"/>
    </location>
</feature>
<evidence type="ECO:0000256" key="8">
    <source>
        <dbReference type="ARBA" id="ARBA00022842"/>
    </source>
</evidence>
<dbReference type="Gene3D" id="2.170.190.11">
    <property type="entry name" value="Molybdopterin biosynthesis moea protein, domain 3"/>
    <property type="match status" value="1"/>
</dbReference>
<dbReference type="InterPro" id="IPR036688">
    <property type="entry name" value="MoeA_C_domain_IV_sf"/>
</dbReference>
<dbReference type="EC" id="2.10.1.1" evidence="11"/>
<dbReference type="CDD" id="cd00887">
    <property type="entry name" value="MoeA"/>
    <property type="match status" value="1"/>
</dbReference>
<dbReference type="SUPFAM" id="SSF63867">
    <property type="entry name" value="MoeA C-terminal domain-like"/>
    <property type="match status" value="1"/>
</dbReference>
<dbReference type="GO" id="GO:0006777">
    <property type="term" value="P:Mo-molybdopterin cofactor biosynthetic process"/>
    <property type="evidence" value="ECO:0007669"/>
    <property type="project" value="UniProtKB-UniRule"/>
</dbReference>
<dbReference type="PANTHER" id="PTHR10192:SF5">
    <property type="entry name" value="GEPHYRIN"/>
    <property type="match status" value="1"/>
</dbReference>
<dbReference type="Gene3D" id="3.90.105.10">
    <property type="entry name" value="Molybdopterin biosynthesis moea protein, domain 2"/>
    <property type="match status" value="1"/>
</dbReference>
<proteinExistence type="inferred from homology"/>
<comment type="function">
    <text evidence="2 11">Catalyzes the insertion of molybdate into adenylated molybdopterin with the concomitant release of AMP.</text>
</comment>
<dbReference type="Pfam" id="PF03454">
    <property type="entry name" value="MoeA_C"/>
    <property type="match status" value="1"/>
</dbReference>
<dbReference type="Pfam" id="PF00994">
    <property type="entry name" value="MoCF_biosynth"/>
    <property type="match status" value="1"/>
</dbReference>
<comment type="similarity">
    <text evidence="4 11">Belongs to the MoeA family.</text>
</comment>
<dbReference type="GO" id="GO:0046872">
    <property type="term" value="F:metal ion binding"/>
    <property type="evidence" value="ECO:0007669"/>
    <property type="project" value="UniProtKB-UniRule"/>
</dbReference>
<dbReference type="AlphaFoldDB" id="D3SL45"/>
<dbReference type="Gene3D" id="2.40.340.10">
    <property type="entry name" value="MoeA, C-terminal, domain IV"/>
    <property type="match status" value="1"/>
</dbReference>
<dbReference type="InterPro" id="IPR005111">
    <property type="entry name" value="MoeA_C_domain_IV"/>
</dbReference>
<dbReference type="InterPro" id="IPR001453">
    <property type="entry name" value="MoaB/Mog_dom"/>
</dbReference>
<dbReference type="NCBIfam" id="TIGR00177">
    <property type="entry name" value="molyb_syn"/>
    <property type="match status" value="1"/>
</dbReference>
<dbReference type="Proteomes" id="UP000002043">
    <property type="component" value="Chromosome"/>
</dbReference>
<dbReference type="OrthoDB" id="9804758at2"/>
<dbReference type="InterPro" id="IPR005110">
    <property type="entry name" value="MoeA_linker/N"/>
</dbReference>
<dbReference type="UniPathway" id="UPA00344"/>
<dbReference type="SUPFAM" id="SSF63882">
    <property type="entry name" value="MoeA N-terminal region -like"/>
    <property type="match status" value="1"/>
</dbReference>
<evidence type="ECO:0000256" key="11">
    <source>
        <dbReference type="RuleBase" id="RU365090"/>
    </source>
</evidence>
<reference evidence="14" key="1">
    <citation type="journal article" date="2010" name="Stand. Genomic Sci.">
        <title>Complete genome sequence of Thermocrinis albus type strain (HI 11/12T).</title>
        <authorList>
            <person name="Wirth R."/>
            <person name="Sikorski J."/>
            <person name="Brambilla E."/>
            <person name="Misra M."/>
            <person name="Lapidus A."/>
            <person name="Copeland A."/>
            <person name="Nolan M."/>
            <person name="Lucas S."/>
            <person name="Chen F."/>
            <person name="Tice H."/>
            <person name="Cheng J.F."/>
            <person name="Han C."/>
            <person name="Detter J.C."/>
            <person name="Tapia R."/>
            <person name="Bruce D."/>
            <person name="Goodwin L."/>
            <person name="Pitluck S."/>
            <person name="Pati A."/>
            <person name="Anderson I."/>
            <person name="Ivanova N."/>
            <person name="Mavromatis K."/>
            <person name="Mikhailova N."/>
            <person name="Chen A."/>
            <person name="Palaniappan K."/>
            <person name="Bilek Y."/>
            <person name="Hader T."/>
            <person name="Land M."/>
            <person name="Hauser L."/>
            <person name="Chang Y.J."/>
            <person name="Jeffries C.D."/>
            <person name="Tindall B.J."/>
            <person name="Rohde M."/>
            <person name="Goker M."/>
            <person name="Bristow J."/>
            <person name="Eisen J.A."/>
            <person name="Markowitz V."/>
            <person name="Hugenholtz P."/>
            <person name="Kyrpides N.C."/>
            <person name="Klenk H.P."/>
        </authorList>
    </citation>
    <scope>NUCLEOTIDE SEQUENCE [LARGE SCALE GENOMIC DNA]</scope>
    <source>
        <strain evidence="14">DSM 14484 / JCM 11386 / HI 11/12</strain>
    </source>
</reference>
<evidence type="ECO:0000313" key="14">
    <source>
        <dbReference type="Proteomes" id="UP000002043"/>
    </source>
</evidence>
<dbReference type="RefSeq" id="WP_012991881.1">
    <property type="nucleotide sequence ID" value="NC_013894.1"/>
</dbReference>
<dbReference type="GO" id="GO:0061599">
    <property type="term" value="F:molybdopterin molybdotransferase activity"/>
    <property type="evidence" value="ECO:0007669"/>
    <property type="project" value="UniProtKB-UniRule"/>
</dbReference>
<dbReference type="InterPro" id="IPR038987">
    <property type="entry name" value="MoeA-like"/>
</dbReference>
<dbReference type="FunFam" id="2.170.190.11:FF:000001">
    <property type="entry name" value="Molybdopterin molybdenumtransferase"/>
    <property type="match status" value="1"/>
</dbReference>
<dbReference type="EMBL" id="CP001931">
    <property type="protein sequence ID" value="ADC89475.1"/>
    <property type="molecule type" value="Genomic_DNA"/>
</dbReference>
<dbReference type="KEGG" id="tal:Thal_0842"/>
<keyword evidence="5 11" id="KW-0500">Molybdenum</keyword>
<evidence type="ECO:0000256" key="5">
    <source>
        <dbReference type="ARBA" id="ARBA00022505"/>
    </source>
</evidence>
<evidence type="ECO:0000256" key="1">
    <source>
        <dbReference type="ARBA" id="ARBA00001946"/>
    </source>
</evidence>
<accession>D3SL45</accession>
<keyword evidence="6 11" id="KW-0808">Transferase</keyword>
<dbReference type="PANTHER" id="PTHR10192">
    <property type="entry name" value="MOLYBDOPTERIN BIOSYNTHESIS PROTEIN"/>
    <property type="match status" value="1"/>
</dbReference>
<sequence>MISYQEALRILLENTQPLGTERVFLKDAVGRVLASSVVSPEDRPSFDNSAMDGYAVISEDTEGASEDSPVLLKLVGEVPAGVWPSCKVEKKTAVKIFTGAPLPEGADAVVPVEYTQEKDGYVVVKKRVPAGANVRRKGEEFRRGEILLEEGTTLRHYEIALLASINVVQVEVYRRPRVGILSTGDELVDLGEEITSPSQIRTSNNYGLLAGVILAGGEPHLLGIVGDEPVKLGKLMKSIEEYDVFITTGGVSVGERDLVKVLVEEYGVDVKFHKVRIKPAKPVLFGLKGKTLFFGLPGNPVSTMIAFDLLVKPALLKLQGVRNHVPQIQKATLVRDFSRKDSERLEFVRARVWWEGDTFLCDYSPKTQSHMLTSYVGMNAYMIVPEGVNTLREGDRVDVILL</sequence>
<dbReference type="InterPro" id="IPR036135">
    <property type="entry name" value="MoeA_linker/N_sf"/>
</dbReference>
<gene>
    <name evidence="13" type="ordered locus">Thal_0842</name>
</gene>
<protein>
    <recommendedName>
        <fullName evidence="11">Molybdopterin molybdenumtransferase</fullName>
        <ecNumber evidence="11">2.10.1.1</ecNumber>
    </recommendedName>
</protein>
<dbReference type="InterPro" id="IPR036425">
    <property type="entry name" value="MoaB/Mog-like_dom_sf"/>
</dbReference>
<keyword evidence="9 11" id="KW-0501">Molybdenum cofactor biosynthesis</keyword>